<reference evidence="5 6" key="1">
    <citation type="journal article" date="2011" name="J. Bacteriol.">
        <title>Genome sequence of Methyloversatilis universalis FAM5T, a methylotrophic representative of the order Rhodocyclales.</title>
        <authorList>
            <person name="Kittichotirat W."/>
            <person name="Good N.M."/>
            <person name="Hall R."/>
            <person name="Bringel F."/>
            <person name="Lajus A."/>
            <person name="Medigue C."/>
            <person name="Smalley N.E."/>
            <person name="Beck D."/>
            <person name="Bumgarner R."/>
            <person name="Vuilleumier S."/>
            <person name="Kalyuzhnaya M.G."/>
        </authorList>
    </citation>
    <scope>NUCLEOTIDE SEQUENCE [LARGE SCALE GENOMIC DNA]</scope>
    <source>
        <strain evidence="6">ATCC BAA-1314 / JCM 13912 / FAM5</strain>
    </source>
</reference>
<feature type="transmembrane region" description="Helical" evidence="3">
    <location>
        <begin position="7"/>
        <end position="28"/>
    </location>
</feature>
<dbReference type="EMBL" id="AFHG01000030">
    <property type="protein sequence ID" value="EGK72990.1"/>
    <property type="molecule type" value="Genomic_DNA"/>
</dbReference>
<feature type="region of interest" description="Disordered" evidence="2">
    <location>
        <begin position="296"/>
        <end position="320"/>
    </location>
</feature>
<evidence type="ECO:0000313" key="5">
    <source>
        <dbReference type="EMBL" id="EGK72990.1"/>
    </source>
</evidence>
<dbReference type="OrthoDB" id="5294672at2"/>
<proteinExistence type="predicted"/>
<keyword evidence="6" id="KW-1185">Reference proteome</keyword>
<evidence type="ECO:0000259" key="4">
    <source>
        <dbReference type="Pfam" id="PF02470"/>
    </source>
</evidence>
<dbReference type="Pfam" id="PF02470">
    <property type="entry name" value="MlaD"/>
    <property type="match status" value="1"/>
</dbReference>
<feature type="domain" description="Mce/MlaD" evidence="4">
    <location>
        <begin position="39"/>
        <end position="112"/>
    </location>
</feature>
<keyword evidence="1" id="KW-0175">Coiled coil</keyword>
<comment type="caution">
    <text evidence="5">The sequence shown here is derived from an EMBL/GenBank/DDBJ whole genome shotgun (WGS) entry which is preliminary data.</text>
</comment>
<dbReference type="AlphaFoldDB" id="F5R923"/>
<keyword evidence="3" id="KW-1133">Transmembrane helix</keyword>
<dbReference type="eggNOG" id="COG1463">
    <property type="taxonomic scope" value="Bacteria"/>
</dbReference>
<accession>F5R923</accession>
<protein>
    <submittedName>
        <fullName evidence="5">Mammalian cell entry related domain protein</fullName>
    </submittedName>
</protein>
<name>F5R923_METUF</name>
<dbReference type="InterPro" id="IPR003399">
    <property type="entry name" value="Mce/MlaD"/>
</dbReference>
<feature type="coiled-coil region" evidence="1">
    <location>
        <begin position="237"/>
        <end position="294"/>
    </location>
</feature>
<evidence type="ECO:0000256" key="2">
    <source>
        <dbReference type="SAM" id="MobiDB-lite"/>
    </source>
</evidence>
<keyword evidence="3" id="KW-0472">Membrane</keyword>
<dbReference type="Proteomes" id="UP000005019">
    <property type="component" value="Unassembled WGS sequence"/>
</dbReference>
<sequence>MESRAHALAAGLFLMLLGVGIGLSIWYLSSGDDLDAEYLLATTADVGGLNPQAQVRYRGMRVGKVREISINPDNPREILVRIAIPPRYPVTAATRAELGYLGVTGLALVELTDDGSDPTPLPAGGAGRIPLRGSQFGSLSGKASETMDVARELMLRMQAVLDQGNLDRIAGTLASLQSATARLDTTLAQMPAVTGELRETLRRTQALLSPDNTARIGRILTQIEATAGEGAPLAKELRELLASMRQLSGRLDALAEQSGDRLHADTLPRLHALIEEAARDSRQLRRVLGELESSPQMLLLGRERPVPGPGEAGFSAGGGK</sequence>
<evidence type="ECO:0000256" key="3">
    <source>
        <dbReference type="SAM" id="Phobius"/>
    </source>
</evidence>
<dbReference type="PANTHER" id="PTHR36698">
    <property type="entry name" value="BLL5892 PROTEIN"/>
    <property type="match status" value="1"/>
</dbReference>
<keyword evidence="3" id="KW-0812">Transmembrane</keyword>
<dbReference type="PANTHER" id="PTHR36698:SF2">
    <property type="entry name" value="MCE_MLAD DOMAIN-CONTAINING PROTEIN"/>
    <property type="match status" value="1"/>
</dbReference>
<evidence type="ECO:0000313" key="6">
    <source>
        <dbReference type="Proteomes" id="UP000005019"/>
    </source>
</evidence>
<gene>
    <name evidence="5" type="ORF">METUNv1_00825</name>
</gene>
<organism evidence="5 6">
    <name type="scientific">Methyloversatilis universalis (strain ATCC BAA-1314 / DSM 25237 / JCM 13912 / CCUG 52030 / FAM5)</name>
    <dbReference type="NCBI Taxonomy" id="1000565"/>
    <lineage>
        <taxon>Bacteria</taxon>
        <taxon>Pseudomonadati</taxon>
        <taxon>Pseudomonadota</taxon>
        <taxon>Betaproteobacteria</taxon>
        <taxon>Nitrosomonadales</taxon>
        <taxon>Sterolibacteriaceae</taxon>
        <taxon>Methyloversatilis</taxon>
    </lineage>
</organism>
<dbReference type="RefSeq" id="WP_008059098.1">
    <property type="nucleotide sequence ID" value="NZ_AFHG01000030.1"/>
</dbReference>
<evidence type="ECO:0000256" key="1">
    <source>
        <dbReference type="SAM" id="Coils"/>
    </source>
</evidence>
<dbReference type="STRING" id="1000565.METUNv1_00825"/>